<dbReference type="EMBL" id="POTW01000082">
    <property type="protein sequence ID" value="PZF80593.1"/>
    <property type="molecule type" value="Genomic_DNA"/>
</dbReference>
<dbReference type="InterPro" id="IPR057326">
    <property type="entry name" value="KR_dom"/>
</dbReference>
<dbReference type="Proteomes" id="UP000248764">
    <property type="component" value="Unassembled WGS sequence"/>
</dbReference>
<comment type="caution">
    <text evidence="4">The sequence shown here is derived from an EMBL/GenBank/DDBJ whole genome shotgun (WGS) entry which is preliminary data.</text>
</comment>
<evidence type="ECO:0000256" key="2">
    <source>
        <dbReference type="ARBA" id="ARBA00023002"/>
    </source>
</evidence>
<dbReference type="Pfam" id="PF13561">
    <property type="entry name" value="adh_short_C2"/>
    <property type="match status" value="1"/>
</dbReference>
<evidence type="ECO:0000256" key="1">
    <source>
        <dbReference type="ARBA" id="ARBA00006484"/>
    </source>
</evidence>
<accession>A0A2W2CK24</accession>
<dbReference type="InterPro" id="IPR036291">
    <property type="entry name" value="NAD(P)-bd_dom_sf"/>
</dbReference>
<comment type="similarity">
    <text evidence="1">Belongs to the short-chain dehydrogenases/reductases (SDR) family.</text>
</comment>
<dbReference type="InterPro" id="IPR002347">
    <property type="entry name" value="SDR_fam"/>
</dbReference>
<dbReference type="SUPFAM" id="SSF51735">
    <property type="entry name" value="NAD(P)-binding Rossmann-fold domains"/>
    <property type="match status" value="1"/>
</dbReference>
<name>A0A2W2CK24_9ACTN</name>
<dbReference type="PANTHER" id="PTHR43639">
    <property type="entry name" value="OXIDOREDUCTASE, SHORT-CHAIN DEHYDROGENASE/REDUCTASE FAMILY (AFU_ORTHOLOGUE AFUA_5G02870)"/>
    <property type="match status" value="1"/>
</dbReference>
<dbReference type="PRINTS" id="PR00081">
    <property type="entry name" value="GDHRDH"/>
</dbReference>
<dbReference type="FunFam" id="3.40.50.720:FF:000084">
    <property type="entry name" value="Short-chain dehydrogenase reductase"/>
    <property type="match status" value="1"/>
</dbReference>
<protein>
    <submittedName>
        <fullName evidence="4">3-ketoacyl-ACP reductase</fullName>
    </submittedName>
</protein>
<evidence type="ECO:0000259" key="3">
    <source>
        <dbReference type="SMART" id="SM00822"/>
    </source>
</evidence>
<evidence type="ECO:0000313" key="5">
    <source>
        <dbReference type="Proteomes" id="UP000248764"/>
    </source>
</evidence>
<organism evidence="4 5">
    <name type="scientific">Jiangella anatolica</name>
    <dbReference type="NCBI Taxonomy" id="2670374"/>
    <lineage>
        <taxon>Bacteria</taxon>
        <taxon>Bacillati</taxon>
        <taxon>Actinomycetota</taxon>
        <taxon>Actinomycetes</taxon>
        <taxon>Jiangellales</taxon>
        <taxon>Jiangellaceae</taxon>
        <taxon>Jiangella</taxon>
    </lineage>
</organism>
<dbReference type="PRINTS" id="PR00080">
    <property type="entry name" value="SDRFAMILY"/>
</dbReference>
<dbReference type="SMART" id="SM00822">
    <property type="entry name" value="PKS_KR"/>
    <property type="match status" value="1"/>
</dbReference>
<dbReference type="RefSeq" id="WP_111257408.1">
    <property type="nucleotide sequence ID" value="NZ_POTW01000082.1"/>
</dbReference>
<sequence length="246" mass="25506">MTLRDKAALVTGGSRGIGRAIVERLARDGASVVFSYQSNEAAAGDVVETVRAAGGDAHAVRADQGDLDAVRALLDTATQRLGGLDILVNNAAASEPVAIDDVTEADFDRVMTINAKAPFFAIQYAGRTMRDDGRIVSISTLNTVIPGPGGALYSASKAALERFTAVAARELGPRGITVNAVSPGAVDTDLLRSTNPPEALAQAERFSALRRLGQPADIADVVAFLAGPDSRFITGQNLLATGGYLI</sequence>
<reference evidence="4 5" key="1">
    <citation type="submission" date="2018-01" db="EMBL/GenBank/DDBJ databases">
        <title>Draft genome sequence of Jiangella sp. GTF31.</title>
        <authorList>
            <person name="Sahin N."/>
            <person name="Ay H."/>
            <person name="Saygin H."/>
        </authorList>
    </citation>
    <scope>NUCLEOTIDE SEQUENCE [LARGE SCALE GENOMIC DNA]</scope>
    <source>
        <strain evidence="4 5">GTF31</strain>
    </source>
</reference>
<keyword evidence="2" id="KW-0560">Oxidoreductase</keyword>
<feature type="domain" description="Ketoreductase" evidence="3">
    <location>
        <begin position="6"/>
        <end position="184"/>
    </location>
</feature>
<dbReference type="AlphaFoldDB" id="A0A2W2CK24"/>
<dbReference type="GO" id="GO:0016491">
    <property type="term" value="F:oxidoreductase activity"/>
    <property type="evidence" value="ECO:0007669"/>
    <property type="project" value="UniProtKB-KW"/>
</dbReference>
<dbReference type="PANTHER" id="PTHR43639:SF1">
    <property type="entry name" value="SHORT-CHAIN DEHYDROGENASE_REDUCTASE FAMILY PROTEIN"/>
    <property type="match status" value="1"/>
</dbReference>
<gene>
    <name evidence="4" type="ORF">C1I92_25270</name>
</gene>
<evidence type="ECO:0000313" key="4">
    <source>
        <dbReference type="EMBL" id="PZF80593.1"/>
    </source>
</evidence>
<keyword evidence="5" id="KW-1185">Reference proteome</keyword>
<dbReference type="Gene3D" id="3.40.50.720">
    <property type="entry name" value="NAD(P)-binding Rossmann-like Domain"/>
    <property type="match status" value="1"/>
</dbReference>
<proteinExistence type="inferred from homology"/>